<comment type="domain">
    <text evidence="8">The Q motif is unique to and characteristic of the DEAD box family of RNA helicases and controls ATP binding and hydrolysis.</text>
</comment>
<dbReference type="EMBL" id="QMKO01001792">
    <property type="protein sequence ID" value="RTG86540.1"/>
    <property type="molecule type" value="Genomic_DNA"/>
</dbReference>
<dbReference type="EC" id="3.6.4.13" evidence="8"/>
<evidence type="ECO:0000256" key="4">
    <source>
        <dbReference type="ARBA" id="ARBA00022840"/>
    </source>
</evidence>
<dbReference type="SUPFAM" id="SSF52540">
    <property type="entry name" value="P-loop containing nucleoside triphosphate hydrolases"/>
    <property type="match status" value="2"/>
</dbReference>
<dbReference type="Pfam" id="PF00270">
    <property type="entry name" value="DEAD"/>
    <property type="match status" value="1"/>
</dbReference>
<keyword evidence="5 8" id="KW-0694">RNA-binding</keyword>
<evidence type="ECO:0000256" key="5">
    <source>
        <dbReference type="ARBA" id="ARBA00022884"/>
    </source>
</evidence>
<dbReference type="AlphaFoldDB" id="A0A430QFS3"/>
<comment type="caution">
    <text evidence="13">The sequence shown here is derived from an EMBL/GenBank/DDBJ whole genome shotgun (WGS) entry which is preliminary data.</text>
</comment>
<comment type="function">
    <text evidence="8">RNA helicase.</text>
</comment>
<evidence type="ECO:0000256" key="6">
    <source>
        <dbReference type="PROSITE-ProRule" id="PRU00552"/>
    </source>
</evidence>
<organism evidence="13 14">
    <name type="scientific">Schistosoma bovis</name>
    <name type="common">Blood fluke</name>
    <dbReference type="NCBI Taxonomy" id="6184"/>
    <lineage>
        <taxon>Eukaryota</taxon>
        <taxon>Metazoa</taxon>
        <taxon>Spiralia</taxon>
        <taxon>Lophotrochozoa</taxon>
        <taxon>Platyhelminthes</taxon>
        <taxon>Trematoda</taxon>
        <taxon>Digenea</taxon>
        <taxon>Strigeidida</taxon>
        <taxon>Schistosomatoidea</taxon>
        <taxon>Schistosomatidae</taxon>
        <taxon>Schistosoma</taxon>
    </lineage>
</organism>
<dbReference type="PROSITE" id="PS51195">
    <property type="entry name" value="Q_MOTIF"/>
    <property type="match status" value="1"/>
</dbReference>
<evidence type="ECO:0000256" key="3">
    <source>
        <dbReference type="ARBA" id="ARBA00022806"/>
    </source>
</evidence>
<dbReference type="GO" id="GO:0003723">
    <property type="term" value="F:RNA binding"/>
    <property type="evidence" value="ECO:0007669"/>
    <property type="project" value="UniProtKB-UniRule"/>
</dbReference>
<dbReference type="CDD" id="cd18787">
    <property type="entry name" value="SF2_C_DEAD"/>
    <property type="match status" value="1"/>
</dbReference>
<evidence type="ECO:0000256" key="8">
    <source>
        <dbReference type="RuleBase" id="RU365068"/>
    </source>
</evidence>
<evidence type="ECO:0000313" key="14">
    <source>
        <dbReference type="Proteomes" id="UP000290809"/>
    </source>
</evidence>
<feature type="domain" description="DEAD-box RNA helicase Q" evidence="12">
    <location>
        <begin position="1"/>
        <end position="29"/>
    </location>
</feature>
<evidence type="ECO:0000259" key="10">
    <source>
        <dbReference type="PROSITE" id="PS51192"/>
    </source>
</evidence>
<evidence type="ECO:0000313" key="13">
    <source>
        <dbReference type="EMBL" id="RTG86540.1"/>
    </source>
</evidence>
<dbReference type="SMART" id="SM00490">
    <property type="entry name" value="HELICc"/>
    <property type="match status" value="1"/>
</dbReference>
<evidence type="ECO:0000256" key="2">
    <source>
        <dbReference type="ARBA" id="ARBA00022801"/>
    </source>
</evidence>
<dbReference type="InterPro" id="IPR000629">
    <property type="entry name" value="RNA-helicase_DEAD-box_CS"/>
</dbReference>
<feature type="region of interest" description="Disordered" evidence="9">
    <location>
        <begin position="594"/>
        <end position="613"/>
    </location>
</feature>
<reference evidence="13 14" key="1">
    <citation type="journal article" date="2019" name="PLoS Pathog.">
        <title>Genome sequence of the bovine parasite Schistosoma bovis Tanzania.</title>
        <authorList>
            <person name="Oey H."/>
            <person name="Zakrzewski M."/>
            <person name="Gobert G."/>
            <person name="Gravermann K."/>
            <person name="Stoye J."/>
            <person name="Jones M."/>
            <person name="Mcmanus D."/>
            <person name="Krause L."/>
        </authorList>
    </citation>
    <scope>NUCLEOTIDE SEQUENCE [LARGE SCALE GENOMIC DNA]</scope>
    <source>
        <strain evidence="13 14">TAN1997</strain>
    </source>
</reference>
<evidence type="ECO:0000259" key="12">
    <source>
        <dbReference type="PROSITE" id="PS51195"/>
    </source>
</evidence>
<dbReference type="InterPro" id="IPR011545">
    <property type="entry name" value="DEAD/DEAH_box_helicase_dom"/>
</dbReference>
<evidence type="ECO:0000256" key="7">
    <source>
        <dbReference type="RuleBase" id="RU000492"/>
    </source>
</evidence>
<accession>A0A430QFS3</accession>
<dbReference type="InterPro" id="IPR001650">
    <property type="entry name" value="Helicase_C-like"/>
</dbReference>
<name>A0A430QFS3_SCHBO</name>
<dbReference type="STRING" id="6184.A0A430QFS3"/>
<dbReference type="PROSITE" id="PS00039">
    <property type="entry name" value="DEAD_ATP_HELICASE"/>
    <property type="match status" value="1"/>
</dbReference>
<gene>
    <name evidence="13" type="ORF">DC041_0003006</name>
</gene>
<comment type="similarity">
    <text evidence="7">Belongs to the DEAD box helicase family.</text>
</comment>
<dbReference type="InterPro" id="IPR014001">
    <property type="entry name" value="Helicase_ATP-bd"/>
</dbReference>
<dbReference type="PROSITE" id="PS51194">
    <property type="entry name" value="HELICASE_CTER"/>
    <property type="match status" value="1"/>
</dbReference>
<comment type="catalytic activity">
    <reaction evidence="8">
        <text>ATP + H2O = ADP + phosphate + H(+)</text>
        <dbReference type="Rhea" id="RHEA:13065"/>
        <dbReference type="ChEBI" id="CHEBI:15377"/>
        <dbReference type="ChEBI" id="CHEBI:15378"/>
        <dbReference type="ChEBI" id="CHEBI:30616"/>
        <dbReference type="ChEBI" id="CHEBI:43474"/>
        <dbReference type="ChEBI" id="CHEBI:456216"/>
        <dbReference type="EC" id="3.6.4.13"/>
    </reaction>
</comment>
<keyword evidence="2 7" id="KW-0378">Hydrolase</keyword>
<dbReference type="GO" id="GO:0003724">
    <property type="term" value="F:RNA helicase activity"/>
    <property type="evidence" value="ECO:0007669"/>
    <property type="project" value="UniProtKB-EC"/>
</dbReference>
<dbReference type="Pfam" id="PF00271">
    <property type="entry name" value="Helicase_C"/>
    <property type="match status" value="1"/>
</dbReference>
<dbReference type="InterPro" id="IPR027417">
    <property type="entry name" value="P-loop_NTPase"/>
</dbReference>
<dbReference type="PANTHER" id="PTHR24031">
    <property type="entry name" value="RNA HELICASE"/>
    <property type="match status" value="1"/>
</dbReference>
<proteinExistence type="inferred from homology"/>
<dbReference type="Proteomes" id="UP000290809">
    <property type="component" value="Unassembled WGS sequence"/>
</dbReference>
<keyword evidence="14" id="KW-1185">Reference proteome</keyword>
<dbReference type="InterPro" id="IPR014014">
    <property type="entry name" value="RNA_helicase_DEAD_Q_motif"/>
</dbReference>
<dbReference type="Gene3D" id="3.40.50.300">
    <property type="entry name" value="P-loop containing nucleotide triphosphate hydrolases"/>
    <property type="match status" value="3"/>
</dbReference>
<dbReference type="PROSITE" id="PS51192">
    <property type="entry name" value="HELICASE_ATP_BIND_1"/>
    <property type="match status" value="1"/>
</dbReference>
<keyword evidence="3 7" id="KW-0347">Helicase</keyword>
<dbReference type="SMART" id="SM00487">
    <property type="entry name" value="DEXDc"/>
    <property type="match status" value="1"/>
</dbReference>
<evidence type="ECO:0000259" key="11">
    <source>
        <dbReference type="PROSITE" id="PS51194"/>
    </source>
</evidence>
<feature type="compositionally biased region" description="Acidic residues" evidence="9">
    <location>
        <begin position="594"/>
        <end position="610"/>
    </location>
</feature>
<dbReference type="GO" id="GO:0005524">
    <property type="term" value="F:ATP binding"/>
    <property type="evidence" value="ECO:0007669"/>
    <property type="project" value="UniProtKB-UniRule"/>
</dbReference>
<keyword evidence="4 7" id="KW-0067">ATP-binding</keyword>
<sequence length="637" mass="71346">MGWDSLNLPDYIVKAISDCGLEHPTPIQTAAIPPALHSSSDVLGSAPTNQTCEEESKINSLIDRQKCEVASCVKPCGKRKKKKKETDIYSGLDVIEELDVNTGEIRAVHSLGDPVTADPETLPITKSPVCFEPNSKRNRVYGLVLVPTRELAIQVTQHIRALMRYVDCIRIETIVGGISVDKQLRLLRRCPDILVATPGRLWHFIQQGDPHVLTLHNVNVVVVDEADRMIEANHFDDLRSIFNWLHSSSNSNNEGEQEDQETTTKIQTHLKKTLNLKRKHKSVEISDNSTDMMKVQRQTLIFSATLTFVHSGALKPAVLREMFGLKKSAKVIDLSSNHSTNQSASNPGLVCQSTCPDSLSECRLLCPDQASKDIRLFWFIAFGRHLGSSEYPNRRCLIFLNSKSGVRRLAGVLRQLLTSDAFLVSGYPSLQYVNVLHADMIQKQRLRALERFQADPNGILLASDVAARGLDLASSDSIVEKNGVSWVIHFDVPRTAELYIHRSGRTARANRQGTSLLFISPNEIMFWRRIAVSLQRTNLELDDFIIQPTTIQLNISEQIVKLAKQIDIQEHRNSRQLANDNWFTKAAKDANILLDDDDDNNNNNLGDDEDNGGKNALVEYTKSNKVTISGNFNFDCH</sequence>
<evidence type="ECO:0000256" key="9">
    <source>
        <dbReference type="SAM" id="MobiDB-lite"/>
    </source>
</evidence>
<keyword evidence="1 7" id="KW-0547">Nucleotide-binding</keyword>
<feature type="domain" description="Helicase C-terminal" evidence="11">
    <location>
        <begin position="381"/>
        <end position="552"/>
    </location>
</feature>
<feature type="domain" description="Helicase ATP-binding" evidence="10">
    <location>
        <begin position="143"/>
        <end position="324"/>
    </location>
</feature>
<protein>
    <recommendedName>
        <fullName evidence="8">ATP-dependent RNA helicase</fullName>
        <ecNumber evidence="8">3.6.4.13</ecNumber>
    </recommendedName>
</protein>
<dbReference type="GO" id="GO:0016787">
    <property type="term" value="F:hydrolase activity"/>
    <property type="evidence" value="ECO:0007669"/>
    <property type="project" value="UniProtKB-KW"/>
</dbReference>
<feature type="short sequence motif" description="Q motif" evidence="6">
    <location>
        <begin position="1"/>
        <end position="29"/>
    </location>
</feature>
<evidence type="ECO:0000256" key="1">
    <source>
        <dbReference type="ARBA" id="ARBA00022741"/>
    </source>
</evidence>